<evidence type="ECO:0000313" key="2">
    <source>
        <dbReference type="Proteomes" id="UP000199310"/>
    </source>
</evidence>
<dbReference type="RefSeq" id="WP_089903078.1">
    <property type="nucleotide sequence ID" value="NZ_FOJG01000002.1"/>
</dbReference>
<accession>A0A1I0SCU6</accession>
<dbReference type="OrthoDB" id="634553at2"/>
<reference evidence="2" key="1">
    <citation type="submission" date="2016-10" db="EMBL/GenBank/DDBJ databases">
        <authorList>
            <person name="Varghese N."/>
            <person name="Submissions S."/>
        </authorList>
    </citation>
    <scope>NUCLEOTIDE SEQUENCE [LARGE SCALE GENOMIC DNA]</scope>
    <source>
        <strain evidence="2">DSM 3695</strain>
    </source>
</reference>
<dbReference type="PROSITE" id="PS51257">
    <property type="entry name" value="PROKAR_LIPOPROTEIN"/>
    <property type="match status" value="1"/>
</dbReference>
<dbReference type="Proteomes" id="UP000199310">
    <property type="component" value="Unassembled WGS sequence"/>
</dbReference>
<name>A0A1I0SCU6_9BACT</name>
<sequence length="343" mass="39151">MIPRILLAILFCTLLSCRDGIPRVVRPAFYYWKQTWTGNATERKYVEELPARRLYIKLFDVDVDEVTKAPVPVAMFKQQAPLPTGVEIVPVVFLMNEVWAKPDPKLAENVARLMEQLCDSFPAGSIHEIQLDCDWTQTSRAAYFAFIEQIKKTSFFQHRRVSATIRLYQVKYAVRTGVPPVDRGLLMCYNMGDLRKPGPHNSILDLSTMESYLGENRVKDYPLPLDVAFPLFSWSVLFRNGTEYTGILRNVGSAELQDTTTFARGAASLYTVRKDTLIKGYALTKGSVIRRETTDLETLAASAAMVAKQLQTREPVIIFYHLDSTTLEKYPLDELQKIYRLFN</sequence>
<dbReference type="AlphaFoldDB" id="A0A1I0SCU6"/>
<evidence type="ECO:0008006" key="3">
    <source>
        <dbReference type="Google" id="ProtNLM"/>
    </source>
</evidence>
<dbReference type="EMBL" id="FOJG01000002">
    <property type="protein sequence ID" value="SEW55485.1"/>
    <property type="molecule type" value="Genomic_DNA"/>
</dbReference>
<evidence type="ECO:0000313" key="1">
    <source>
        <dbReference type="EMBL" id="SEW55485.1"/>
    </source>
</evidence>
<protein>
    <recommendedName>
        <fullName evidence="3">Lipoprotein</fullName>
    </recommendedName>
</protein>
<proteinExistence type="predicted"/>
<gene>
    <name evidence="1" type="ORF">SAMN04488122_6399</name>
</gene>
<keyword evidence="2" id="KW-1185">Reference proteome</keyword>
<organism evidence="1 2">
    <name type="scientific">Chitinophaga arvensicola</name>
    <dbReference type="NCBI Taxonomy" id="29529"/>
    <lineage>
        <taxon>Bacteria</taxon>
        <taxon>Pseudomonadati</taxon>
        <taxon>Bacteroidota</taxon>
        <taxon>Chitinophagia</taxon>
        <taxon>Chitinophagales</taxon>
        <taxon>Chitinophagaceae</taxon>
        <taxon>Chitinophaga</taxon>
    </lineage>
</organism>
<dbReference type="STRING" id="29529.SAMN04488122_6399"/>